<dbReference type="GO" id="GO:0051539">
    <property type="term" value="F:4 iron, 4 sulfur cluster binding"/>
    <property type="evidence" value="ECO:0007669"/>
    <property type="project" value="UniProtKB-UniRule"/>
</dbReference>
<comment type="caution">
    <text evidence="10">The sequence shown here is derived from an EMBL/GenBank/DDBJ whole genome shotgun (WGS) entry which is preliminary data.</text>
</comment>
<dbReference type="GO" id="GO:0046872">
    <property type="term" value="F:metal ion binding"/>
    <property type="evidence" value="ECO:0007669"/>
    <property type="project" value="UniProtKB-UniRule"/>
</dbReference>
<dbReference type="InterPro" id="IPR000813">
    <property type="entry name" value="7Fe_ferredoxin"/>
</dbReference>
<reference evidence="10 11" key="1">
    <citation type="journal article" date="2019" name="Nat. Microbiol.">
        <title>Mediterranean grassland soil C-N compound turnover is dependent on rainfall and depth, and is mediated by genomically divergent microorganisms.</title>
        <authorList>
            <person name="Diamond S."/>
            <person name="Andeer P.F."/>
            <person name="Li Z."/>
            <person name="Crits-Christoph A."/>
            <person name="Burstein D."/>
            <person name="Anantharaman K."/>
            <person name="Lane K.R."/>
            <person name="Thomas B.C."/>
            <person name="Pan C."/>
            <person name="Northen T.R."/>
            <person name="Banfield J.F."/>
        </authorList>
    </citation>
    <scope>NUCLEOTIDE SEQUENCE [LARGE SCALE GENOMIC DNA]</scope>
    <source>
        <strain evidence="10">WS_1</strain>
    </source>
</reference>
<evidence type="ECO:0000256" key="4">
    <source>
        <dbReference type="ARBA" id="ARBA00022723"/>
    </source>
</evidence>
<dbReference type="GO" id="GO:0009055">
    <property type="term" value="F:electron transfer activity"/>
    <property type="evidence" value="ECO:0007669"/>
    <property type="project" value="UniProtKB-UniRule"/>
</dbReference>
<comment type="cofactor">
    <cofactor evidence="1 8">
        <name>[4Fe-4S] cluster</name>
        <dbReference type="ChEBI" id="CHEBI:49883"/>
    </cofactor>
</comment>
<dbReference type="AlphaFoldDB" id="A0A538SAT1"/>
<evidence type="ECO:0000256" key="1">
    <source>
        <dbReference type="ARBA" id="ARBA00001966"/>
    </source>
</evidence>
<evidence type="ECO:0000256" key="7">
    <source>
        <dbReference type="ARBA" id="ARBA00023014"/>
    </source>
</evidence>
<name>A0A538SAT1_UNCEI</name>
<keyword evidence="6 8" id="KW-0408">Iron</keyword>
<organism evidence="10 11">
    <name type="scientific">Eiseniibacteriota bacterium</name>
    <dbReference type="NCBI Taxonomy" id="2212470"/>
    <lineage>
        <taxon>Bacteria</taxon>
        <taxon>Candidatus Eiseniibacteriota</taxon>
    </lineage>
</organism>
<dbReference type="Gene3D" id="3.30.70.20">
    <property type="match status" value="1"/>
</dbReference>
<keyword evidence="7 8" id="KW-0411">Iron-sulfur</keyword>
<proteinExistence type="predicted"/>
<keyword evidence="5 8" id="KW-0249">Electron transport</keyword>
<feature type="domain" description="4Fe-4S ferredoxin-type" evidence="9">
    <location>
        <begin position="1"/>
        <end position="30"/>
    </location>
</feature>
<dbReference type="SUPFAM" id="SSF54862">
    <property type="entry name" value="4Fe-4S ferredoxins"/>
    <property type="match status" value="1"/>
</dbReference>
<protein>
    <recommendedName>
        <fullName evidence="8">Ferredoxin</fullName>
    </recommendedName>
</protein>
<dbReference type="PROSITE" id="PS00198">
    <property type="entry name" value="4FE4S_FER_1"/>
    <property type="match status" value="1"/>
</dbReference>
<accession>A0A538SAT1</accession>
<evidence type="ECO:0000256" key="5">
    <source>
        <dbReference type="ARBA" id="ARBA00022982"/>
    </source>
</evidence>
<keyword evidence="2 8" id="KW-0813">Transport</keyword>
<dbReference type="Proteomes" id="UP000316292">
    <property type="component" value="Unassembled WGS sequence"/>
</dbReference>
<sequence length="65" mass="6847">MAYVIVKDICEGESSCVDVCPVDCIKKGEGQNTKGTGWFFVVAEDCVSCNACLEACPVEGAVLPD</sequence>
<dbReference type="Pfam" id="PF12838">
    <property type="entry name" value="Fer4_7"/>
    <property type="match status" value="1"/>
</dbReference>
<gene>
    <name evidence="10" type="ORF">E6K71_07125</name>
</gene>
<dbReference type="PROSITE" id="PS51379">
    <property type="entry name" value="4FE4S_FER_2"/>
    <property type="match status" value="2"/>
</dbReference>
<keyword evidence="4 8" id="KW-0479">Metal-binding</keyword>
<evidence type="ECO:0000259" key="9">
    <source>
        <dbReference type="PROSITE" id="PS51379"/>
    </source>
</evidence>
<evidence type="ECO:0000256" key="3">
    <source>
        <dbReference type="ARBA" id="ARBA00022485"/>
    </source>
</evidence>
<evidence type="ECO:0000256" key="6">
    <source>
        <dbReference type="ARBA" id="ARBA00023004"/>
    </source>
</evidence>
<dbReference type="InterPro" id="IPR017896">
    <property type="entry name" value="4Fe4S_Fe-S-bd"/>
</dbReference>
<dbReference type="EMBL" id="VBOR01000074">
    <property type="protein sequence ID" value="TMQ48481.1"/>
    <property type="molecule type" value="Genomic_DNA"/>
</dbReference>
<evidence type="ECO:0000256" key="2">
    <source>
        <dbReference type="ARBA" id="ARBA00022448"/>
    </source>
</evidence>
<evidence type="ECO:0000313" key="11">
    <source>
        <dbReference type="Proteomes" id="UP000316292"/>
    </source>
</evidence>
<comment type="function">
    <text evidence="8">Ferredoxins are iron-sulfur proteins that transfer electrons in a wide variety of metabolic reactions.</text>
</comment>
<evidence type="ECO:0000256" key="8">
    <source>
        <dbReference type="RuleBase" id="RU365098"/>
    </source>
</evidence>
<dbReference type="PRINTS" id="PR00354">
    <property type="entry name" value="7FE8SFRDOXIN"/>
</dbReference>
<dbReference type="InterPro" id="IPR017900">
    <property type="entry name" value="4Fe4S_Fe_S_CS"/>
</dbReference>
<evidence type="ECO:0000313" key="10">
    <source>
        <dbReference type="EMBL" id="TMQ48481.1"/>
    </source>
</evidence>
<keyword evidence="3 8" id="KW-0004">4Fe-4S</keyword>
<feature type="domain" description="4Fe-4S ferredoxin-type" evidence="9">
    <location>
        <begin position="37"/>
        <end position="65"/>
    </location>
</feature>